<dbReference type="AlphaFoldDB" id="A0A640RYT3"/>
<dbReference type="OrthoDB" id="4846903at2"/>
<protein>
    <submittedName>
        <fullName evidence="2">Uncharacterized protein</fullName>
    </submittedName>
</protein>
<comment type="caution">
    <text evidence="2">The sequence shown here is derived from an EMBL/GenBank/DDBJ whole genome shotgun (WGS) entry which is preliminary data.</text>
</comment>
<organism evidence="2 3">
    <name type="scientific">Streptomyces caniferus</name>
    <dbReference type="NCBI Taxonomy" id="285557"/>
    <lineage>
        <taxon>Bacteria</taxon>
        <taxon>Bacillati</taxon>
        <taxon>Actinomycetota</taxon>
        <taxon>Actinomycetes</taxon>
        <taxon>Kitasatosporales</taxon>
        <taxon>Streptomycetaceae</taxon>
        <taxon>Streptomyces</taxon>
    </lineage>
</organism>
<evidence type="ECO:0000313" key="3">
    <source>
        <dbReference type="Proteomes" id="UP000435837"/>
    </source>
</evidence>
<dbReference type="RefSeq" id="WP_159469202.1">
    <property type="nucleotide sequence ID" value="NZ_BAAATH010000054.1"/>
</dbReference>
<accession>A0A640RYT3</accession>
<proteinExistence type="predicted"/>
<sequence length="759" mass="83255">MATGPDLDVTFYDHLAPGIQAGTYTIHAEHKLLKGAEDITTSAPLPTAEARFEVRAAQFVLDEASVQAVYPPPGSSGDYRTVLPHITLTRSVLPWERDLHWARDGAVTPWMALLVFEEGELSDDPEAVGLATSRPVTKLCVPDEPTVQPPGIRLGDLDPRTAESTCRTIDVPVALFRALMPRKDELPYLTHVRDVHPPTPDRAGGEKLTEGSFAVVTGSRFARDRVGPRSVHLVSLEGHDEALDGSFDSGATHLRLAALWSWSFTNDHTAELDPECLLKQLVARSLGDPGNAERLALRLEPAPQSEARDAHERYVRDRLARGYVPVPQRLLSGELSYAWYRGPCTAVTAQPLPEGYDPDPETRTTADHALIYDKEYGVFDVSYASAWTLGRTLALADPDYSADLVRARRQLSNQAVGLMAIAADPSRARLATPAPGRTAADPETQLRPNLDWLRTLAHRSGDIRRALATPQHDLLQEEPPPPPPPARRNRADRRLLLGMTAQRTALTRTAEQHTAGLPAWMERLDRLHGIPFGYLVPDPRMLPPESLRLFRIDPHWLEALRNGARSIGLHTSLDRQLDDTLQAAVAARTMSTPPEAGLLLRSALVPAWPEFDLIAKRDSETLAELRRDHPAPDVLLLLFDNVPDEIVIREPGEGIHFGTTSGGKLALRHLVAGEDAELGAPQHVDWPTDSGTVFSRHLRPGTHHVLNLLDGDPGLVPALSRQFGRDGNNTRLSPSEFALEMINAPLEQKLVPAAGGRNA</sequence>
<dbReference type="Proteomes" id="UP000435837">
    <property type="component" value="Unassembled WGS sequence"/>
</dbReference>
<reference evidence="2 3" key="1">
    <citation type="submission" date="2019-12" db="EMBL/GenBank/DDBJ databases">
        <title>Whole genome shotgun sequence of Streptomyces caniferus NBRC 15389.</title>
        <authorList>
            <person name="Ichikawa N."/>
            <person name="Kimura A."/>
            <person name="Kitahashi Y."/>
            <person name="Komaki H."/>
            <person name="Tamura T."/>
        </authorList>
    </citation>
    <scope>NUCLEOTIDE SEQUENCE [LARGE SCALE GENOMIC DNA]</scope>
    <source>
        <strain evidence="2 3">NBRC 15389</strain>
    </source>
</reference>
<name>A0A640RYT3_9ACTN</name>
<feature type="region of interest" description="Disordered" evidence="1">
    <location>
        <begin position="469"/>
        <end position="489"/>
    </location>
</feature>
<evidence type="ECO:0000256" key="1">
    <source>
        <dbReference type="SAM" id="MobiDB-lite"/>
    </source>
</evidence>
<gene>
    <name evidence="2" type="ORF">Scani_03170</name>
</gene>
<dbReference type="EMBL" id="BLIN01000001">
    <property type="protein sequence ID" value="GFE04049.1"/>
    <property type="molecule type" value="Genomic_DNA"/>
</dbReference>
<evidence type="ECO:0000313" key="2">
    <source>
        <dbReference type="EMBL" id="GFE04049.1"/>
    </source>
</evidence>